<dbReference type="Gene3D" id="1.10.287.470">
    <property type="entry name" value="Helix hairpin bin"/>
    <property type="match status" value="1"/>
</dbReference>
<comment type="similarity">
    <text evidence="2">Belongs to the membrane fusion protein (MFP) (TC 8.A.1) family.</text>
</comment>
<protein>
    <submittedName>
        <fullName evidence="8">HlyD family secretion protein</fullName>
    </submittedName>
</protein>
<dbReference type="OrthoDB" id="107989at2"/>
<evidence type="ECO:0000256" key="3">
    <source>
        <dbReference type="ARBA" id="ARBA00022692"/>
    </source>
</evidence>
<dbReference type="Pfam" id="PF25917">
    <property type="entry name" value="BSH_RND"/>
    <property type="match status" value="1"/>
</dbReference>
<keyword evidence="4 6" id="KW-1133">Transmembrane helix</keyword>
<proteinExistence type="inferred from homology"/>
<evidence type="ECO:0000259" key="7">
    <source>
        <dbReference type="Pfam" id="PF25917"/>
    </source>
</evidence>
<evidence type="ECO:0000256" key="1">
    <source>
        <dbReference type="ARBA" id="ARBA00004167"/>
    </source>
</evidence>
<feature type="transmembrane region" description="Helical" evidence="6">
    <location>
        <begin position="29"/>
        <end position="51"/>
    </location>
</feature>
<dbReference type="InterPro" id="IPR058625">
    <property type="entry name" value="MdtA-like_BSH"/>
</dbReference>
<dbReference type="EMBL" id="PYLZ01000011">
    <property type="protein sequence ID" value="PSW22734.1"/>
    <property type="molecule type" value="Genomic_DNA"/>
</dbReference>
<evidence type="ECO:0000256" key="2">
    <source>
        <dbReference type="ARBA" id="ARBA00009477"/>
    </source>
</evidence>
<dbReference type="PANTHER" id="PTHR30386">
    <property type="entry name" value="MEMBRANE FUSION SUBUNIT OF EMRAB-TOLC MULTIDRUG EFFLUX PUMP"/>
    <property type="match status" value="1"/>
</dbReference>
<organism evidence="8 9">
    <name type="scientific">Photobacterium swingsii</name>
    <dbReference type="NCBI Taxonomy" id="680026"/>
    <lineage>
        <taxon>Bacteria</taxon>
        <taxon>Pseudomonadati</taxon>
        <taxon>Pseudomonadota</taxon>
        <taxon>Gammaproteobacteria</taxon>
        <taxon>Vibrionales</taxon>
        <taxon>Vibrionaceae</taxon>
        <taxon>Photobacterium</taxon>
    </lineage>
</organism>
<keyword evidence="9" id="KW-1185">Reference proteome</keyword>
<dbReference type="RefSeq" id="WP_048900447.1">
    <property type="nucleotide sequence ID" value="NZ_AP024853.1"/>
</dbReference>
<comment type="subcellular location">
    <subcellularLocation>
        <location evidence="1">Membrane</location>
        <topology evidence="1">Single-pass membrane protein</topology>
    </subcellularLocation>
</comment>
<sequence length="407" mass="45816">MLEGLAVWALFIYLLRMVGMPWNKFTKSFAYLGGSGWLLFVWVGLITFAPMDLSGGSLVQSPHVQLRPSTTQIKGKVTAIHVRPNQQVEKGQLIYEIDDEPFTIALNVAQAKLDSAHVALDMAKEDIAINQANFEAAKKDIEISQNKLVAAQQDLKWKQTTLDRYREQNRVVKHTITESMMDEQNTAVQVAQAQQITVESQLEKAKLAVNKARLAIEKSKLTVNSREVDVTSQQENVAQARWNLEQTKVYAPADGYLTNFIMREGQYVGLMPRIQMYTNEKYVLMRVNHQAIRNVKVGQRAEFASAVYPGKIFNAEVEGIIEATGESQGSLLARDDNVRQVTGLNVANKHHFVRLKLDEPQGYDMPVGSVGLAWISAEKPISFMGFLDVIRGIIIRMKAQIYFVWAM</sequence>
<keyword evidence="3 6" id="KW-0812">Transmembrane</keyword>
<dbReference type="GO" id="GO:0016020">
    <property type="term" value="C:membrane"/>
    <property type="evidence" value="ECO:0007669"/>
    <property type="project" value="UniProtKB-SubCell"/>
</dbReference>
<feature type="domain" description="Multidrug resistance protein MdtA-like barrel-sandwich hybrid" evidence="7">
    <location>
        <begin position="70"/>
        <end position="268"/>
    </location>
</feature>
<evidence type="ECO:0000256" key="6">
    <source>
        <dbReference type="SAM" id="Phobius"/>
    </source>
</evidence>
<comment type="caution">
    <text evidence="8">The sequence shown here is derived from an EMBL/GenBank/DDBJ whole genome shotgun (WGS) entry which is preliminary data.</text>
</comment>
<evidence type="ECO:0000313" key="9">
    <source>
        <dbReference type="Proteomes" id="UP000240481"/>
    </source>
</evidence>
<feature type="transmembrane region" description="Helical" evidence="6">
    <location>
        <begin position="6"/>
        <end position="22"/>
    </location>
</feature>
<dbReference type="SUPFAM" id="SSF111369">
    <property type="entry name" value="HlyD-like secretion proteins"/>
    <property type="match status" value="2"/>
</dbReference>
<name>A0A0J8V8P8_9GAMM</name>
<dbReference type="PANTHER" id="PTHR30386:SF26">
    <property type="entry name" value="TRANSPORT PROTEIN COMB"/>
    <property type="match status" value="1"/>
</dbReference>
<dbReference type="Proteomes" id="UP000240481">
    <property type="component" value="Unassembled WGS sequence"/>
</dbReference>
<dbReference type="Gene3D" id="2.40.50.100">
    <property type="match status" value="1"/>
</dbReference>
<evidence type="ECO:0000256" key="4">
    <source>
        <dbReference type="ARBA" id="ARBA00022989"/>
    </source>
</evidence>
<evidence type="ECO:0000313" key="8">
    <source>
        <dbReference type="EMBL" id="PSW22734.1"/>
    </source>
</evidence>
<evidence type="ECO:0000256" key="5">
    <source>
        <dbReference type="ARBA" id="ARBA00023136"/>
    </source>
</evidence>
<reference evidence="8 9" key="1">
    <citation type="submission" date="2018-01" db="EMBL/GenBank/DDBJ databases">
        <title>Whole genome sequencing of Histamine producing bacteria.</title>
        <authorList>
            <person name="Butler K."/>
        </authorList>
    </citation>
    <scope>NUCLEOTIDE SEQUENCE [LARGE SCALE GENOMIC DNA]</scope>
    <source>
        <strain evidence="8 9">DSM 24669</strain>
    </source>
</reference>
<dbReference type="STRING" id="680026.AB733_20400"/>
<dbReference type="Gene3D" id="2.40.30.170">
    <property type="match status" value="1"/>
</dbReference>
<dbReference type="InterPro" id="IPR050739">
    <property type="entry name" value="MFP"/>
</dbReference>
<accession>A0A0J8V8P8</accession>
<dbReference type="AlphaFoldDB" id="A0A0J8V8P8"/>
<gene>
    <name evidence="8" type="ORF">C9I94_18275</name>
</gene>
<keyword evidence="5 6" id="KW-0472">Membrane</keyword>